<feature type="region of interest" description="Disordered" evidence="1">
    <location>
        <begin position="1"/>
        <end position="260"/>
    </location>
</feature>
<feature type="compositionally biased region" description="Low complexity" evidence="1">
    <location>
        <begin position="96"/>
        <end position="108"/>
    </location>
</feature>
<feature type="compositionally biased region" description="Polar residues" evidence="1">
    <location>
        <begin position="247"/>
        <end position="260"/>
    </location>
</feature>
<name>A0A9W6TA20_CANBO</name>
<evidence type="ECO:0000313" key="2">
    <source>
        <dbReference type="EMBL" id="GME79100.1"/>
    </source>
</evidence>
<accession>A0A9W6TA20</accession>
<dbReference type="Proteomes" id="UP001165120">
    <property type="component" value="Unassembled WGS sequence"/>
</dbReference>
<organism evidence="2 3">
    <name type="scientific">Candida boidinii</name>
    <name type="common">Yeast</name>
    <dbReference type="NCBI Taxonomy" id="5477"/>
    <lineage>
        <taxon>Eukaryota</taxon>
        <taxon>Fungi</taxon>
        <taxon>Dikarya</taxon>
        <taxon>Ascomycota</taxon>
        <taxon>Saccharomycotina</taxon>
        <taxon>Pichiomycetes</taxon>
        <taxon>Pichiales</taxon>
        <taxon>Pichiaceae</taxon>
        <taxon>Ogataea</taxon>
        <taxon>Ogataea/Candida clade</taxon>
    </lineage>
</organism>
<reference evidence="2" key="1">
    <citation type="submission" date="2023-04" db="EMBL/GenBank/DDBJ databases">
        <title>Candida boidinii NBRC 10035.</title>
        <authorList>
            <person name="Ichikawa N."/>
            <person name="Sato H."/>
            <person name="Tonouchi N."/>
        </authorList>
    </citation>
    <scope>NUCLEOTIDE SEQUENCE</scope>
    <source>
        <strain evidence="2">NBRC 10035</strain>
    </source>
</reference>
<keyword evidence="3" id="KW-1185">Reference proteome</keyword>
<feature type="compositionally biased region" description="Polar residues" evidence="1">
    <location>
        <begin position="137"/>
        <end position="148"/>
    </location>
</feature>
<feature type="compositionally biased region" description="Acidic residues" evidence="1">
    <location>
        <begin position="176"/>
        <end position="191"/>
    </location>
</feature>
<dbReference type="AlphaFoldDB" id="A0A9W6TA20"/>
<evidence type="ECO:0000313" key="3">
    <source>
        <dbReference type="Proteomes" id="UP001165120"/>
    </source>
</evidence>
<gene>
    <name evidence="2" type="ORF">Cboi02_000601900</name>
</gene>
<comment type="caution">
    <text evidence="2">The sequence shown here is derived from an EMBL/GenBank/DDBJ whole genome shotgun (WGS) entry which is preliminary data.</text>
</comment>
<feature type="compositionally biased region" description="Low complexity" evidence="1">
    <location>
        <begin position="222"/>
        <end position="246"/>
    </location>
</feature>
<feature type="compositionally biased region" description="Acidic residues" evidence="1">
    <location>
        <begin position="113"/>
        <end position="125"/>
    </location>
</feature>
<protein>
    <submittedName>
        <fullName evidence="2">Unnamed protein product</fullName>
    </submittedName>
</protein>
<feature type="compositionally biased region" description="Basic and acidic residues" evidence="1">
    <location>
        <begin position="19"/>
        <end position="47"/>
    </location>
</feature>
<dbReference type="EMBL" id="BSXN01003360">
    <property type="protein sequence ID" value="GME79100.1"/>
    <property type="molecule type" value="Genomic_DNA"/>
</dbReference>
<proteinExistence type="predicted"/>
<feature type="compositionally biased region" description="Basic and acidic residues" evidence="1">
    <location>
        <begin position="72"/>
        <end position="91"/>
    </location>
</feature>
<feature type="compositionally biased region" description="Polar residues" evidence="1">
    <location>
        <begin position="208"/>
        <end position="221"/>
    </location>
</feature>
<sequence>MDETTIIDSNHHHQRQHHQHDQRQHHSHNHHNDCDRNGERMRGKRDPILNTTESPHAQSPFEISESLVTHNNQKDQDLKMKESSVFERETTYDPASSSSFSSPSSVESQTYSIEEEDEEGAESEDNGTAHMDKNSDESISNNTSNSVYPITESHQKFELNLHPGQNSNPIKRNGEEKEEEDNDTSSEEVLEDDIRHRLKYRKIKRYQPNLQNHQQGGQILPSTTSTSLTNNISGNGTTSENTTNSIDSLSPIPTSEINEY</sequence>
<feature type="compositionally biased region" description="Basic residues" evidence="1">
    <location>
        <begin position="196"/>
        <end position="205"/>
    </location>
</feature>
<evidence type="ECO:0000256" key="1">
    <source>
        <dbReference type="SAM" id="MobiDB-lite"/>
    </source>
</evidence>